<dbReference type="InterPro" id="IPR007048">
    <property type="entry name" value="IraD/Gp25-like"/>
</dbReference>
<name>A0A369YIX5_9PAST</name>
<dbReference type="EMBL" id="QEPN01000002">
    <property type="protein sequence ID" value="RDE73074.1"/>
    <property type="molecule type" value="Genomic_DNA"/>
</dbReference>
<dbReference type="Pfam" id="PF04965">
    <property type="entry name" value="GPW_gp25"/>
    <property type="match status" value="1"/>
</dbReference>
<gene>
    <name evidence="2" type="ORF">DPV93_03025</name>
</gene>
<dbReference type="AlphaFoldDB" id="A0A369YIX5"/>
<sequence>MNRTSGALLDDENAHIKQSIRDILMTAKGSRVMRRTYGSNLYQLIDRPISAGLALQISCACVMAITQWEPRVTVDSFKVTVDSNQKNALIGTLTATIKNSQTKISLENIALKL</sequence>
<comment type="caution">
    <text evidence="2">The sequence shown here is derived from an EMBL/GenBank/DDBJ whole genome shotgun (WGS) entry which is preliminary data.</text>
</comment>
<feature type="domain" description="IraD/Gp25-like" evidence="1">
    <location>
        <begin position="12"/>
        <end position="100"/>
    </location>
</feature>
<reference evidence="2 3" key="1">
    <citation type="submission" date="2018-05" db="EMBL/GenBank/DDBJ databases">
        <title>Draft Genome Sequences for a Diverse set of 7 Haemophilus Species.</title>
        <authorList>
            <person name="Nichols M."/>
            <person name="Topaz N."/>
            <person name="Wang X."/>
            <person name="Wang X."/>
            <person name="Boxrud D."/>
        </authorList>
    </citation>
    <scope>NUCLEOTIDE SEQUENCE [LARGE SCALE GENOMIC DNA]</scope>
    <source>
        <strain evidence="2 3">C2002001239</strain>
    </source>
</reference>
<dbReference type="Gene3D" id="3.10.450.40">
    <property type="match status" value="1"/>
</dbReference>
<dbReference type="Proteomes" id="UP000253872">
    <property type="component" value="Unassembled WGS sequence"/>
</dbReference>
<protein>
    <submittedName>
        <fullName evidence="2">Baseplate wedge subunit</fullName>
    </submittedName>
</protein>
<dbReference type="SUPFAM" id="SSF160719">
    <property type="entry name" value="gpW/gp25-like"/>
    <property type="match status" value="1"/>
</dbReference>
<accession>A0A369YIX5</accession>
<evidence type="ECO:0000313" key="2">
    <source>
        <dbReference type="EMBL" id="RDE73074.1"/>
    </source>
</evidence>
<organism evidence="2 3">
    <name type="scientific">Haemophilus sputorum</name>
    <dbReference type="NCBI Taxonomy" id="1078480"/>
    <lineage>
        <taxon>Bacteria</taxon>
        <taxon>Pseudomonadati</taxon>
        <taxon>Pseudomonadota</taxon>
        <taxon>Gammaproteobacteria</taxon>
        <taxon>Pasteurellales</taxon>
        <taxon>Pasteurellaceae</taxon>
        <taxon>Haemophilus</taxon>
    </lineage>
</organism>
<dbReference type="RefSeq" id="WP_111402128.1">
    <property type="nucleotide sequence ID" value="NZ_QEPN01000002.1"/>
</dbReference>
<evidence type="ECO:0000259" key="1">
    <source>
        <dbReference type="Pfam" id="PF04965"/>
    </source>
</evidence>
<proteinExistence type="predicted"/>
<evidence type="ECO:0000313" key="3">
    <source>
        <dbReference type="Proteomes" id="UP000253872"/>
    </source>
</evidence>